<dbReference type="Gene3D" id="3.30.2380.10">
    <property type="entry name" value="CGI121/TPRKB"/>
    <property type="match status" value="1"/>
</dbReference>
<dbReference type="InterPro" id="IPR013926">
    <property type="entry name" value="CGI121/TPRKB"/>
</dbReference>
<dbReference type="PANTHER" id="PTHR15840:SF10">
    <property type="entry name" value="EKC_KEOPS COMPLEX SUBUNIT TPRKB"/>
    <property type="match status" value="1"/>
</dbReference>
<keyword evidence="6 8" id="KW-0539">Nucleus</keyword>
<comment type="similarity">
    <text evidence="2 8">Belongs to the CGI121/TPRKB family.</text>
</comment>
<evidence type="ECO:0000256" key="4">
    <source>
        <dbReference type="ARBA" id="ARBA00016009"/>
    </source>
</evidence>
<dbReference type="GO" id="GO:0005829">
    <property type="term" value="C:cytosol"/>
    <property type="evidence" value="ECO:0007669"/>
    <property type="project" value="TreeGrafter"/>
</dbReference>
<evidence type="ECO:0000256" key="3">
    <source>
        <dbReference type="ARBA" id="ARBA00015316"/>
    </source>
</evidence>
<comment type="caution">
    <text evidence="9">The sequence shown here is derived from an EMBL/GenBank/DDBJ whole genome shotgun (WGS) entry which is preliminary data.</text>
</comment>
<evidence type="ECO:0000256" key="5">
    <source>
        <dbReference type="ARBA" id="ARBA00022694"/>
    </source>
</evidence>
<comment type="subcellular location">
    <subcellularLocation>
        <location evidence="1">Nucleus</location>
    </subcellularLocation>
</comment>
<dbReference type="Proteomes" id="UP001172155">
    <property type="component" value="Unassembled WGS sequence"/>
</dbReference>
<sequence length="198" mass="22114">MSLETLTIDHLPPNYCVYAALFRDVSNPDFLHAQLLARNNAYDFAFIDASSVISRLHLLSAIFRGLTTLADGTLTATTPHAEIVLSFGVNNNVSDAYRRYGISPKTKDVIVVKVVVTEEGKEQESQSAEEIWAHLAENVKGTPTELTDAEIAKSTDWQKMRKYYGLNNVPGIQKGWSEERRDKELEALVVMKMALRGL</sequence>
<evidence type="ECO:0000256" key="1">
    <source>
        <dbReference type="ARBA" id="ARBA00004123"/>
    </source>
</evidence>
<keyword evidence="9" id="KW-0808">Transferase</keyword>
<dbReference type="GO" id="GO:0000408">
    <property type="term" value="C:EKC/KEOPS complex"/>
    <property type="evidence" value="ECO:0007669"/>
    <property type="project" value="TreeGrafter"/>
</dbReference>
<keyword evidence="9" id="KW-0418">Kinase</keyword>
<dbReference type="Pfam" id="PF08617">
    <property type="entry name" value="CGI-121"/>
    <property type="match status" value="1"/>
</dbReference>
<dbReference type="EMBL" id="JAUKUD010000004">
    <property type="protein sequence ID" value="KAK0745523.1"/>
    <property type="molecule type" value="Genomic_DNA"/>
</dbReference>
<protein>
    <recommendedName>
        <fullName evidence="4">EKC/KEOPS complex subunit CGI121</fullName>
    </recommendedName>
    <alternativeName>
        <fullName evidence="3">EKC/KEOPS complex subunit cgi121</fullName>
    </alternativeName>
</protein>
<dbReference type="AlphaFoldDB" id="A0AA40EU41"/>
<dbReference type="GO" id="GO:0002949">
    <property type="term" value="P:tRNA threonylcarbamoyladenosine modification"/>
    <property type="evidence" value="ECO:0007669"/>
    <property type="project" value="TreeGrafter"/>
</dbReference>
<dbReference type="SUPFAM" id="SSF143870">
    <property type="entry name" value="PF0523-like"/>
    <property type="match status" value="1"/>
</dbReference>
<comment type="function">
    <text evidence="7">Component of the EKC/KEOPS complex that is required for the formation of a threonylcarbamoyl group on adenosine at position 37 (t(6)A37) in tRNAs that read codons beginning with adenine. The complex is probably involved in the transfer of the threonylcarbamoyl moiety of threonylcarbamoyl-AMP (TC-AMP) to the N6 group of A37. CGI121 acts as an allosteric effector that regulates the t(6)A activity of the complex. The EKC/KEOPS complex also promotes both telomere uncapping and telomere elongation. The complex is required for efficient recruitment of transcriptional coactivators. CGI121 is not required for tRNA modification.</text>
</comment>
<dbReference type="GO" id="GO:0016301">
    <property type="term" value="F:kinase activity"/>
    <property type="evidence" value="ECO:0007669"/>
    <property type="project" value="UniProtKB-KW"/>
</dbReference>
<name>A0AA40EU41_9PEZI</name>
<dbReference type="InterPro" id="IPR036504">
    <property type="entry name" value="CGI121/TPRKB_sf"/>
</dbReference>
<evidence type="ECO:0000256" key="8">
    <source>
        <dbReference type="RuleBase" id="RU004398"/>
    </source>
</evidence>
<keyword evidence="5" id="KW-0819">tRNA processing</keyword>
<proteinExistence type="inferred from homology"/>
<keyword evidence="10" id="KW-1185">Reference proteome</keyword>
<evidence type="ECO:0000256" key="6">
    <source>
        <dbReference type="ARBA" id="ARBA00023242"/>
    </source>
</evidence>
<evidence type="ECO:0000256" key="2">
    <source>
        <dbReference type="ARBA" id="ARBA00005546"/>
    </source>
</evidence>
<dbReference type="PANTHER" id="PTHR15840">
    <property type="entry name" value="CGI-121 FAMILY MEMBER"/>
    <property type="match status" value="1"/>
</dbReference>
<reference evidence="9" key="1">
    <citation type="submission" date="2023-06" db="EMBL/GenBank/DDBJ databases">
        <title>Genome-scale phylogeny and comparative genomics of the fungal order Sordariales.</title>
        <authorList>
            <consortium name="Lawrence Berkeley National Laboratory"/>
            <person name="Hensen N."/>
            <person name="Bonometti L."/>
            <person name="Westerberg I."/>
            <person name="Brannstrom I.O."/>
            <person name="Guillou S."/>
            <person name="Cros-Aarteil S."/>
            <person name="Calhoun S."/>
            <person name="Haridas S."/>
            <person name="Kuo A."/>
            <person name="Mondo S."/>
            <person name="Pangilinan J."/>
            <person name="Riley R."/>
            <person name="LaButti K."/>
            <person name="Andreopoulos B."/>
            <person name="Lipzen A."/>
            <person name="Chen C."/>
            <person name="Yanf M."/>
            <person name="Daum C."/>
            <person name="Ng V."/>
            <person name="Clum A."/>
            <person name="Steindorff A."/>
            <person name="Ohm R."/>
            <person name="Martin F."/>
            <person name="Silar P."/>
            <person name="Natvig D."/>
            <person name="Lalanne C."/>
            <person name="Gautier V."/>
            <person name="Ament-velasquez S.L."/>
            <person name="Kruys A."/>
            <person name="Hutchinson M.I."/>
            <person name="Powell A.J."/>
            <person name="Barry K."/>
            <person name="Miller A.N."/>
            <person name="Grigoriev I.V."/>
            <person name="Debuchy R."/>
            <person name="Gladieux P."/>
            <person name="Thoren M.H."/>
            <person name="Johannesson H."/>
        </authorList>
    </citation>
    <scope>NUCLEOTIDE SEQUENCE</scope>
    <source>
        <strain evidence="9">SMH3187-1</strain>
    </source>
</reference>
<organism evidence="9 10">
    <name type="scientific">Schizothecium vesticola</name>
    <dbReference type="NCBI Taxonomy" id="314040"/>
    <lineage>
        <taxon>Eukaryota</taxon>
        <taxon>Fungi</taxon>
        <taxon>Dikarya</taxon>
        <taxon>Ascomycota</taxon>
        <taxon>Pezizomycotina</taxon>
        <taxon>Sordariomycetes</taxon>
        <taxon>Sordariomycetidae</taxon>
        <taxon>Sordariales</taxon>
        <taxon>Schizotheciaceae</taxon>
        <taxon>Schizothecium</taxon>
    </lineage>
</organism>
<evidence type="ECO:0000313" key="9">
    <source>
        <dbReference type="EMBL" id="KAK0745523.1"/>
    </source>
</evidence>
<evidence type="ECO:0000256" key="7">
    <source>
        <dbReference type="ARBA" id="ARBA00025043"/>
    </source>
</evidence>
<accession>A0AA40EU41</accession>
<evidence type="ECO:0000313" key="10">
    <source>
        <dbReference type="Proteomes" id="UP001172155"/>
    </source>
</evidence>
<gene>
    <name evidence="9" type="ORF">B0T18DRAFT_390131</name>
</gene>
<dbReference type="GO" id="GO:0005634">
    <property type="term" value="C:nucleus"/>
    <property type="evidence" value="ECO:0007669"/>
    <property type="project" value="UniProtKB-SubCell"/>
</dbReference>